<dbReference type="AlphaFoldDB" id="A0A540V863"/>
<dbReference type="EMBL" id="VIFK01000516">
    <property type="protein sequence ID" value="TQE92956.1"/>
    <property type="molecule type" value="Genomic_DNA"/>
</dbReference>
<protein>
    <submittedName>
        <fullName evidence="2">DUF2116 family Zn-ribbon domain-containing protein</fullName>
    </submittedName>
</protein>
<comment type="caution">
    <text evidence="2">The sequence shown here is derived from an EMBL/GenBank/DDBJ whole genome shotgun (WGS) entry which is preliminary data.</text>
</comment>
<accession>A0A540V863</accession>
<evidence type="ECO:0000313" key="3">
    <source>
        <dbReference type="Proteomes" id="UP000315400"/>
    </source>
</evidence>
<gene>
    <name evidence="2" type="ORF">FKY71_18625</name>
</gene>
<feature type="region of interest" description="Disordered" evidence="1">
    <location>
        <begin position="1"/>
        <end position="28"/>
    </location>
</feature>
<evidence type="ECO:0000256" key="1">
    <source>
        <dbReference type="SAM" id="MobiDB-lite"/>
    </source>
</evidence>
<reference evidence="2 3" key="1">
    <citation type="submission" date="2019-06" db="EMBL/GenBank/DDBJ databases">
        <title>Metagenome assembled Genome of Spiribacter salinus SL48-SHIP from the microbial mat of Salt Lake 48 (Novosibirsk region, Russia).</title>
        <authorList>
            <person name="Shipova A."/>
            <person name="Rozanov A.S."/>
            <person name="Bryanskaya A.V."/>
            <person name="Peltek S.E."/>
        </authorList>
    </citation>
    <scope>NUCLEOTIDE SEQUENCE [LARGE SCALE GENOMIC DNA]</scope>
    <source>
        <strain evidence="2">SL48-SHIP-2</strain>
    </source>
</reference>
<dbReference type="Proteomes" id="UP000315400">
    <property type="component" value="Unassembled WGS sequence"/>
</dbReference>
<name>A0A540V863_9GAMM</name>
<proteinExistence type="predicted"/>
<organism evidence="2 3">
    <name type="scientific">Spiribacter salinus</name>
    <dbReference type="NCBI Taxonomy" id="1335746"/>
    <lineage>
        <taxon>Bacteria</taxon>
        <taxon>Pseudomonadati</taxon>
        <taxon>Pseudomonadota</taxon>
        <taxon>Gammaproteobacteria</taxon>
        <taxon>Chromatiales</taxon>
        <taxon>Ectothiorhodospiraceae</taxon>
        <taxon>Spiribacter</taxon>
    </lineage>
</organism>
<evidence type="ECO:0000313" key="2">
    <source>
        <dbReference type="EMBL" id="TQE92956.1"/>
    </source>
</evidence>
<sequence length="67" mass="7627">MDDVDRAANLQADLNRNAATARKPESGLAPEGWCHECGEDVDGRRLFCNSECADQYEHRQQQRRQHG</sequence>